<comment type="subcellular location">
    <subcellularLocation>
        <location evidence="1">Nucleus</location>
    </subcellularLocation>
</comment>
<keyword evidence="7" id="KW-0472">Membrane</keyword>
<keyword evidence="7" id="KW-0812">Transmembrane</keyword>
<keyword evidence="7" id="KW-1133">Transmembrane helix</keyword>
<organism evidence="8 9">
    <name type="scientific">Epichloe bromicola</name>
    <dbReference type="NCBI Taxonomy" id="79588"/>
    <lineage>
        <taxon>Eukaryota</taxon>
        <taxon>Fungi</taxon>
        <taxon>Dikarya</taxon>
        <taxon>Ascomycota</taxon>
        <taxon>Pezizomycotina</taxon>
        <taxon>Sordariomycetes</taxon>
        <taxon>Hypocreomycetidae</taxon>
        <taxon>Hypocreales</taxon>
        <taxon>Clavicipitaceae</taxon>
        <taxon>Epichloe</taxon>
    </lineage>
</organism>
<dbReference type="InterPro" id="IPR051089">
    <property type="entry name" value="prtT"/>
</dbReference>
<keyword evidence="2" id="KW-0805">Transcription regulation</keyword>
<evidence type="ECO:0000256" key="6">
    <source>
        <dbReference type="SAM" id="MobiDB-lite"/>
    </source>
</evidence>
<evidence type="ECO:0000256" key="3">
    <source>
        <dbReference type="ARBA" id="ARBA00023125"/>
    </source>
</evidence>
<gene>
    <name evidence="8" type="primary">g2732</name>
    <name evidence="8" type="ORF">EsDP_00002732</name>
</gene>
<accession>A0ABQ0CLN4</accession>
<dbReference type="Proteomes" id="UP001562357">
    <property type="component" value="Unassembled WGS sequence"/>
</dbReference>
<name>A0ABQ0CLN4_9HYPO</name>
<dbReference type="EMBL" id="BAAFGZ010000076">
    <property type="protein sequence ID" value="GAB0134355.1"/>
    <property type="molecule type" value="Genomic_DNA"/>
</dbReference>
<feature type="region of interest" description="Disordered" evidence="6">
    <location>
        <begin position="26"/>
        <end position="97"/>
    </location>
</feature>
<keyword evidence="4" id="KW-0804">Transcription</keyword>
<evidence type="ECO:0000256" key="2">
    <source>
        <dbReference type="ARBA" id="ARBA00023015"/>
    </source>
</evidence>
<comment type="caution">
    <text evidence="8">The sequence shown here is derived from an EMBL/GenBank/DDBJ whole genome shotgun (WGS) entry which is preliminary data.</text>
</comment>
<sequence>MRKRIAKKTSTSRTAQLEEKIEHLVSMLRASQDSVPRPNHPGHPVSDTPSSSSSPSSSQSYPSRLDSLAAAATADPSRPSPQGHKSSIGASPTCTGIIPVTTTARNSAPFSDLDKRPEPTPHEAEAYVSKFRDWLQAAPFMRIPGELTAEALRREKPFLWMCIMNLCSMSNLQQRIMRENVRQVVAERVVIKHDRSMDMLQGLIAFITWATMNTGPGMKPFVLVYSALAQSVAFDLGLTRSPFEEQQSAMYFKMWSTRPPPAPRLRTMDERRAILGLWLVISVTTGFIGKMETLSWTPHMEECLDVLQRENEVASDAVLVTMVKIQLVGEEVQRLTREKPMDSVENPAYILKPGLVSRLHDIRSKLPDRLAKNIHILMLLHSTEGLVHSIGTFTDQGMPEPLRMNSLYSCAKSAKLFYDAFFALPPIQVVGLPFAAYVSMSHMQAVVYRLTVVEDPAWDKDIMRSTVNLLYLLDKTIELFHRADEVYPIRADDQEGTLFTKGAKILRNLRNSWEPVLAPYLRDTAFPTPRSQGHVMQAGPQALDATSGLVVADAVTNDPVAGLDLTDLAWMSDIFGPWEY</sequence>
<keyword evidence="9" id="KW-1185">Reference proteome</keyword>
<feature type="compositionally biased region" description="Polar residues" evidence="6">
    <location>
        <begin position="83"/>
        <end position="97"/>
    </location>
</feature>
<evidence type="ECO:0000256" key="1">
    <source>
        <dbReference type="ARBA" id="ARBA00004123"/>
    </source>
</evidence>
<dbReference type="PANTHER" id="PTHR31845">
    <property type="entry name" value="FINGER DOMAIN PROTEIN, PUTATIVE-RELATED"/>
    <property type="match status" value="1"/>
</dbReference>
<evidence type="ECO:0000256" key="5">
    <source>
        <dbReference type="ARBA" id="ARBA00023242"/>
    </source>
</evidence>
<proteinExistence type="predicted"/>
<evidence type="ECO:0000256" key="7">
    <source>
        <dbReference type="SAM" id="Phobius"/>
    </source>
</evidence>
<keyword evidence="3" id="KW-0238">DNA-binding</keyword>
<feature type="transmembrane region" description="Helical" evidence="7">
    <location>
        <begin position="273"/>
        <end position="291"/>
    </location>
</feature>
<protein>
    <recommendedName>
        <fullName evidence="10">Zn(II)2Cys6 transcription factor</fullName>
    </recommendedName>
</protein>
<dbReference type="PANTHER" id="PTHR31845:SF32">
    <property type="entry name" value="MISCELLANEOUS ZN(II)2CYS6 TRANSCRIPTION FACTOR (EUROFUNG)-RELATED"/>
    <property type="match status" value="1"/>
</dbReference>
<feature type="compositionally biased region" description="Low complexity" evidence="6">
    <location>
        <begin position="44"/>
        <end position="63"/>
    </location>
</feature>
<keyword evidence="5" id="KW-0539">Nucleus</keyword>
<evidence type="ECO:0000313" key="8">
    <source>
        <dbReference type="EMBL" id="GAB0134355.1"/>
    </source>
</evidence>
<reference evidence="9" key="1">
    <citation type="submission" date="2024-06" db="EMBL/GenBank/DDBJ databases">
        <title>Draft Genome Sequences of Epichloe bromicola Strains Isolated from Elymus ciliaris.</title>
        <authorList>
            <consortium name="Epichloe bromicola genome sequencing consortium"/>
            <person name="Miura A."/>
            <person name="Imano S."/>
            <person name="Ashida A."/>
            <person name="Sato I."/>
            <person name="Chiba S."/>
            <person name="Tanaka A."/>
            <person name="Camagna M."/>
            <person name="Takemoto D."/>
        </authorList>
    </citation>
    <scope>NUCLEOTIDE SEQUENCE [LARGE SCALE GENOMIC DNA]</scope>
    <source>
        <strain evidence="9">DP</strain>
    </source>
</reference>
<evidence type="ECO:0000313" key="9">
    <source>
        <dbReference type="Proteomes" id="UP001562357"/>
    </source>
</evidence>
<evidence type="ECO:0000256" key="4">
    <source>
        <dbReference type="ARBA" id="ARBA00023163"/>
    </source>
</evidence>
<evidence type="ECO:0008006" key="10">
    <source>
        <dbReference type="Google" id="ProtNLM"/>
    </source>
</evidence>